<organism evidence="2 3">
    <name type="scientific">Rhodotorula diobovata</name>
    <dbReference type="NCBI Taxonomy" id="5288"/>
    <lineage>
        <taxon>Eukaryota</taxon>
        <taxon>Fungi</taxon>
        <taxon>Dikarya</taxon>
        <taxon>Basidiomycota</taxon>
        <taxon>Pucciniomycotina</taxon>
        <taxon>Microbotryomycetes</taxon>
        <taxon>Sporidiobolales</taxon>
        <taxon>Sporidiobolaceae</taxon>
        <taxon>Rhodotorula</taxon>
    </lineage>
</organism>
<feature type="chain" id="PRO_5023036997" description="Secreted protein" evidence="1">
    <location>
        <begin position="42"/>
        <end position="119"/>
    </location>
</feature>
<proteinExistence type="predicted"/>
<sequence length="119" mass="12505">MPFRPLPCQLGKLVGRRRGVELGRADLAALALLVLPRLAAAEDVTECSPRRALGVRRRDWLLFGRLRAGDDAGGVTLGRLLGSAEDALEGVELFAECAYGGCALCGCLAIGLCAVGRRG</sequence>
<comment type="caution">
    <text evidence="2">The sequence shown here is derived from an EMBL/GenBank/DDBJ whole genome shotgun (WGS) entry which is preliminary data.</text>
</comment>
<evidence type="ECO:0000313" key="3">
    <source>
        <dbReference type="Proteomes" id="UP000311382"/>
    </source>
</evidence>
<dbReference type="EMBL" id="SOZI01000256">
    <property type="protein sequence ID" value="TNY17059.1"/>
    <property type="molecule type" value="Genomic_DNA"/>
</dbReference>
<evidence type="ECO:0008006" key="4">
    <source>
        <dbReference type="Google" id="ProtNLM"/>
    </source>
</evidence>
<evidence type="ECO:0000313" key="2">
    <source>
        <dbReference type="EMBL" id="TNY17059.1"/>
    </source>
</evidence>
<accession>A0A5C5FL72</accession>
<name>A0A5C5FL72_9BASI</name>
<reference evidence="2 3" key="1">
    <citation type="submission" date="2019-03" db="EMBL/GenBank/DDBJ databases">
        <title>Rhodosporidium diobovatum UCD-FST 08-225 genome sequencing, assembly, and annotation.</title>
        <authorList>
            <person name="Fakankun I.U."/>
            <person name="Fristensky B."/>
            <person name="Levin D.B."/>
        </authorList>
    </citation>
    <scope>NUCLEOTIDE SEQUENCE [LARGE SCALE GENOMIC DNA]</scope>
    <source>
        <strain evidence="2 3">UCD-FST 08-225</strain>
    </source>
</reference>
<evidence type="ECO:0000256" key="1">
    <source>
        <dbReference type="SAM" id="SignalP"/>
    </source>
</evidence>
<keyword evidence="3" id="KW-1185">Reference proteome</keyword>
<keyword evidence="1" id="KW-0732">Signal</keyword>
<gene>
    <name evidence="2" type="ORF">DMC30DRAFT_406864</name>
</gene>
<feature type="signal peptide" evidence="1">
    <location>
        <begin position="1"/>
        <end position="41"/>
    </location>
</feature>
<dbReference type="Proteomes" id="UP000311382">
    <property type="component" value="Unassembled WGS sequence"/>
</dbReference>
<dbReference type="AlphaFoldDB" id="A0A5C5FL72"/>
<protein>
    <recommendedName>
        <fullName evidence="4">Secreted protein</fullName>
    </recommendedName>
</protein>